<protein>
    <submittedName>
        <fullName evidence="4">Tetratricopeptide repeat protein</fullName>
    </submittedName>
</protein>
<evidence type="ECO:0000313" key="4">
    <source>
        <dbReference type="EMBL" id="EFZ38247.1"/>
    </source>
</evidence>
<dbReference type="RefSeq" id="WP_004369326.1">
    <property type="nucleotide sequence ID" value="NZ_GL833119.1"/>
</dbReference>
<keyword evidence="1" id="KW-0175">Coiled coil</keyword>
<dbReference type="AlphaFoldDB" id="E7RNB6"/>
<reference evidence="4" key="1">
    <citation type="submission" date="2011-01" db="EMBL/GenBank/DDBJ databases">
        <authorList>
            <person name="Muzny D."/>
            <person name="Qin X."/>
            <person name="Buhay C."/>
            <person name="Dugan-Rocha S."/>
            <person name="Ding Y."/>
            <person name="Chen G."/>
            <person name="Hawes A."/>
            <person name="Holder M."/>
            <person name="Jhangiani S."/>
            <person name="Johnson A."/>
            <person name="Khan Z."/>
            <person name="Li Z."/>
            <person name="Liu W."/>
            <person name="Liu X."/>
            <person name="Perez L."/>
            <person name="Shen H."/>
            <person name="Wang Q."/>
            <person name="Watt J."/>
            <person name="Xi L."/>
            <person name="Xin Y."/>
            <person name="Zhou J."/>
            <person name="Deng J."/>
            <person name="Jiang H."/>
            <person name="Liu Y."/>
            <person name="Qu J."/>
            <person name="Song X.-Z."/>
            <person name="Zhang L."/>
            <person name="Villasana D."/>
            <person name="Johnson A."/>
            <person name="Liu J."/>
            <person name="Liyanage D."/>
            <person name="Lorensuhewa L."/>
            <person name="Robinson T."/>
            <person name="Song A."/>
            <person name="Song B.-B."/>
            <person name="Dinh H."/>
            <person name="Thornton R."/>
            <person name="Coyle M."/>
            <person name="Francisco L."/>
            <person name="Jackson L."/>
            <person name="Javaid M."/>
            <person name="Korchina V."/>
            <person name="Kovar C."/>
            <person name="Mata R."/>
            <person name="Mathew T."/>
            <person name="Ngo R."/>
            <person name="Nguyen L."/>
            <person name="Nguyen N."/>
            <person name="Okwuonu G."/>
            <person name="Ongeri F."/>
            <person name="Pham C."/>
            <person name="Simmons D."/>
            <person name="Wilczek-Boney K."/>
            <person name="Hale W."/>
            <person name="Jakkamsetti A."/>
            <person name="Pham P."/>
            <person name="Ruth R."/>
            <person name="San Lucas F."/>
            <person name="Warren J."/>
            <person name="Zhang J."/>
            <person name="Zhao Z."/>
            <person name="Zhou C."/>
            <person name="Zhu D."/>
            <person name="Lee S."/>
            <person name="Bess C."/>
            <person name="Blankenburg K."/>
            <person name="Forbes L."/>
            <person name="Fu Q."/>
            <person name="Gubbala S."/>
            <person name="Hirani K."/>
            <person name="Jayaseelan J.C."/>
            <person name="Lara F."/>
            <person name="Munidasa M."/>
            <person name="Palculict T."/>
            <person name="Patil S."/>
            <person name="Pu L.-L."/>
            <person name="Saada N."/>
            <person name="Tang L."/>
            <person name="Weissenberger G."/>
            <person name="Zhu Y."/>
            <person name="Hemphill L."/>
            <person name="Shang Y."/>
            <person name="Youmans B."/>
            <person name="Ayvaz T."/>
            <person name="Ross M."/>
            <person name="Santibanez J."/>
            <person name="Aqrawi P."/>
            <person name="Gross S."/>
            <person name="Joshi V."/>
            <person name="Fowler G."/>
            <person name="Nazareth L."/>
            <person name="Reid J."/>
            <person name="Worley K."/>
            <person name="Petrosino J."/>
            <person name="Highlander S."/>
            <person name="Gibbs R."/>
        </authorList>
    </citation>
    <scope>NUCLEOTIDE SEQUENCE [LARGE SCALE GENOMIC DNA]</scope>
    <source>
        <strain evidence="4">ATCC 33269</strain>
    </source>
</reference>
<keyword evidence="3" id="KW-0732">Signal</keyword>
<evidence type="ECO:0000256" key="1">
    <source>
        <dbReference type="SAM" id="Coils"/>
    </source>
</evidence>
<evidence type="ECO:0000256" key="2">
    <source>
        <dbReference type="SAM" id="Phobius"/>
    </source>
</evidence>
<dbReference type="InterPro" id="IPR011990">
    <property type="entry name" value="TPR-like_helical_dom_sf"/>
</dbReference>
<keyword evidence="2" id="KW-0472">Membrane</keyword>
<dbReference type="Proteomes" id="UP000005580">
    <property type="component" value="Unassembled WGS sequence"/>
</dbReference>
<feature type="transmembrane region" description="Helical" evidence="2">
    <location>
        <begin position="289"/>
        <end position="310"/>
    </location>
</feature>
<dbReference type="SUPFAM" id="SSF48452">
    <property type="entry name" value="TPR-like"/>
    <property type="match status" value="1"/>
</dbReference>
<keyword evidence="2" id="KW-1133">Transmembrane helix</keyword>
<dbReference type="EMBL" id="AEPE02000002">
    <property type="protein sequence ID" value="EFZ38247.1"/>
    <property type="molecule type" value="Genomic_DNA"/>
</dbReference>
<keyword evidence="5" id="KW-1185">Reference proteome</keyword>
<feature type="signal peptide" evidence="3">
    <location>
        <begin position="1"/>
        <end position="21"/>
    </location>
</feature>
<evidence type="ECO:0000313" key="5">
    <source>
        <dbReference type="Proteomes" id="UP000005580"/>
    </source>
</evidence>
<evidence type="ECO:0000256" key="3">
    <source>
        <dbReference type="SAM" id="SignalP"/>
    </source>
</evidence>
<feature type="chain" id="PRO_5003221549" evidence="3">
    <location>
        <begin position="22"/>
        <end position="475"/>
    </location>
</feature>
<sequence>MRKTFYFALSILLLCSGCTLFGNRSSAEDAETMARKYLDSAVIYIDRKDYHPAMLQLKEAEKLLPQLNDTKTCYRICQYIGWINENNGAGELALHYQRLALKYARAYGKPEYVVDVLINQANTFFDMNLQDSALKANNEAAKFYKQSDKSQQSVIQKNIAYYDMLHDSLGQAEQHAYRAVMLAQDSSAIGNAMSLLCQIYLRQNKDEKAQMLMSIMPQNGSATLEYNRLLIRSGLAERTGNYRLALEDMKKLKALNDSLNAEQKHLDIVKIQNQYDKEVMQREKAEQKFGFSVAIIGLLLIIFVLTYWYFRRTQQLYKRYHDRISAIKDEMTAQLTARNITIEEMKQAADTKLMEIEKLKKRLPAQLTTGTDYDSISQTKLGIDVLYSILHDENISQFGKKEQVAVTNIMRVIDTRLAEIIANPAYALTPKETFFCIMERNGKDDRHKAQSFCCSEQAIRSTKSRLGKKLDLSLL</sequence>
<comment type="caution">
    <text evidence="4">The sequence shown here is derived from an EMBL/GenBank/DDBJ whole genome shotgun (WGS) entry which is preliminary data.</text>
</comment>
<accession>E7RNB6</accession>
<dbReference type="STRING" id="28134.SAMN05444288_0258"/>
<keyword evidence="2" id="KW-0812">Transmembrane</keyword>
<gene>
    <name evidence="4" type="ORF">HMPREF0663_10616</name>
</gene>
<dbReference type="Gene3D" id="1.25.40.10">
    <property type="entry name" value="Tetratricopeptide repeat domain"/>
    <property type="match status" value="1"/>
</dbReference>
<feature type="coiled-coil region" evidence="1">
    <location>
        <begin position="242"/>
        <end position="288"/>
    </location>
</feature>
<proteinExistence type="predicted"/>
<name>E7RNB6_9BACT</name>
<dbReference type="HOGENOM" id="CLU_674146_0_0_10"/>
<organism evidence="4 5">
    <name type="scientific">Hoylesella oralis ATCC 33269</name>
    <dbReference type="NCBI Taxonomy" id="873533"/>
    <lineage>
        <taxon>Bacteria</taxon>
        <taxon>Pseudomonadati</taxon>
        <taxon>Bacteroidota</taxon>
        <taxon>Bacteroidia</taxon>
        <taxon>Bacteroidales</taxon>
        <taxon>Prevotellaceae</taxon>
        <taxon>Hoylesella</taxon>
    </lineage>
</organism>